<sequence>MLCQAPFAGVSRTITSLREATAHLVVLCQEMEPAPMSPTLLSTIIGILIFPVPMIPPWTSKIAGLASFFPCFG</sequence>
<dbReference type="Proteomes" id="UP001151752">
    <property type="component" value="Chromosome 2"/>
</dbReference>
<gene>
    <name evidence="1" type="ORF">OIU74_010291</name>
</gene>
<evidence type="ECO:0000313" key="2">
    <source>
        <dbReference type="Proteomes" id="UP001151752"/>
    </source>
</evidence>
<name>A0A9Q0TCU1_9ROSI</name>
<evidence type="ECO:0000313" key="1">
    <source>
        <dbReference type="EMBL" id="KAJ6709160.1"/>
    </source>
</evidence>
<protein>
    <submittedName>
        <fullName evidence="1">Uncharacterized protein</fullName>
    </submittedName>
</protein>
<reference evidence="1" key="2">
    <citation type="journal article" date="2023" name="Int. J. Mol. Sci.">
        <title>De Novo Assembly and Annotation of 11 Diverse Shrub Willow (Salix) Genomes Reveals Novel Gene Organization in Sex-Linked Regions.</title>
        <authorList>
            <person name="Hyden B."/>
            <person name="Feng K."/>
            <person name="Yates T.B."/>
            <person name="Jawdy S."/>
            <person name="Cereghino C."/>
            <person name="Smart L.B."/>
            <person name="Muchero W."/>
        </authorList>
    </citation>
    <scope>NUCLEOTIDE SEQUENCE</scope>
    <source>
        <tissue evidence="1">Shoot tip</tissue>
    </source>
</reference>
<accession>A0A9Q0TCU1</accession>
<proteinExistence type="predicted"/>
<organism evidence="1 2">
    <name type="scientific">Salix koriyanagi</name>
    <dbReference type="NCBI Taxonomy" id="2511006"/>
    <lineage>
        <taxon>Eukaryota</taxon>
        <taxon>Viridiplantae</taxon>
        <taxon>Streptophyta</taxon>
        <taxon>Embryophyta</taxon>
        <taxon>Tracheophyta</taxon>
        <taxon>Spermatophyta</taxon>
        <taxon>Magnoliopsida</taxon>
        <taxon>eudicotyledons</taxon>
        <taxon>Gunneridae</taxon>
        <taxon>Pentapetalae</taxon>
        <taxon>rosids</taxon>
        <taxon>fabids</taxon>
        <taxon>Malpighiales</taxon>
        <taxon>Salicaceae</taxon>
        <taxon>Saliceae</taxon>
        <taxon>Salix</taxon>
    </lineage>
</organism>
<dbReference type="AlphaFoldDB" id="A0A9Q0TCU1"/>
<comment type="caution">
    <text evidence="1">The sequence shown here is derived from an EMBL/GenBank/DDBJ whole genome shotgun (WGS) entry which is preliminary data.</text>
</comment>
<keyword evidence="2" id="KW-1185">Reference proteome</keyword>
<reference evidence="1" key="1">
    <citation type="submission" date="2022-11" db="EMBL/GenBank/DDBJ databases">
        <authorList>
            <person name="Hyden B.L."/>
            <person name="Feng K."/>
            <person name="Yates T."/>
            <person name="Jawdy S."/>
            <person name="Smart L.B."/>
            <person name="Muchero W."/>
        </authorList>
    </citation>
    <scope>NUCLEOTIDE SEQUENCE</scope>
    <source>
        <tissue evidence="1">Shoot tip</tissue>
    </source>
</reference>
<dbReference type="EMBL" id="JAPFFM010000015">
    <property type="protein sequence ID" value="KAJ6709160.1"/>
    <property type="molecule type" value="Genomic_DNA"/>
</dbReference>